<keyword evidence="2" id="KW-0614">Plasmid</keyword>
<dbReference type="PATRIC" id="fig|1502.177.peg.3541"/>
<evidence type="ECO:0000313" key="3">
    <source>
        <dbReference type="Proteomes" id="UP000070260"/>
    </source>
</evidence>
<reference evidence="2 3" key="1">
    <citation type="journal article" date="2016" name="PLoS ONE">
        <title>Plasmid Characterization and Chromosome Analysis of Two netF+ Clostridium perfringens Isolates Associated with Foal and Canine Necrotizing Enteritis.</title>
        <authorList>
            <person name="Mehdizadeh Gohari I."/>
            <person name="Kropinski A.M."/>
            <person name="Weese S.J."/>
            <person name="Parreira V.R."/>
            <person name="Whitehead A.E."/>
            <person name="Boerlin P."/>
            <person name="Prescott J.F."/>
        </authorList>
    </citation>
    <scope>NUCLEOTIDE SEQUENCE [LARGE SCALE GENOMIC DNA]</scope>
    <source>
        <strain evidence="2 3">JP838</strain>
        <plasmid evidence="3">Plasmid pJFP838A</plasmid>
    </source>
</reference>
<evidence type="ECO:0000256" key="1">
    <source>
        <dbReference type="SAM" id="Phobius"/>
    </source>
</evidence>
<evidence type="ECO:0000313" key="2">
    <source>
        <dbReference type="EMBL" id="AMN31247.1"/>
    </source>
</evidence>
<geneLocation type="plasmid" evidence="2 3">
    <name>pJFP838A</name>
</geneLocation>
<feature type="transmembrane region" description="Helical" evidence="1">
    <location>
        <begin position="84"/>
        <end position="108"/>
    </location>
</feature>
<accession>A0A140GRT8</accession>
<dbReference type="AlphaFoldDB" id="A0A140GRT8"/>
<dbReference type="Pfam" id="PF18936">
    <property type="entry name" value="DUF5684"/>
    <property type="match status" value="1"/>
</dbReference>
<dbReference type="Proteomes" id="UP000070260">
    <property type="component" value="Plasmid pJFP838A"/>
</dbReference>
<proteinExistence type="predicted"/>
<sequence>MSTFDFIFMMSKDFMKYYLSFIGNYISNHWFLITFVFILIYSYKTISYYKLALKYDKSKKWIAFIPILRYKLFFDMIDRSSWNIIFIIFLFFIPIVGWISLIILHFIWNFEFASNFKNNTKYKLLTAFFHPVMLLIIGFSNLRYAKIA</sequence>
<keyword evidence="1" id="KW-0812">Transmembrane</keyword>
<dbReference type="EMBL" id="CP013615">
    <property type="protein sequence ID" value="AMN31247.1"/>
    <property type="molecule type" value="Genomic_DNA"/>
</dbReference>
<feature type="transmembrane region" description="Helical" evidence="1">
    <location>
        <begin position="128"/>
        <end position="145"/>
    </location>
</feature>
<feature type="transmembrane region" description="Helical" evidence="1">
    <location>
        <begin position="21"/>
        <end position="41"/>
    </location>
</feature>
<gene>
    <name evidence="2" type="ORF">JFP838_pA0331</name>
</gene>
<organism evidence="2 3">
    <name type="scientific">Clostridium perfringens</name>
    <dbReference type="NCBI Taxonomy" id="1502"/>
    <lineage>
        <taxon>Bacteria</taxon>
        <taxon>Bacillati</taxon>
        <taxon>Bacillota</taxon>
        <taxon>Clostridia</taxon>
        <taxon>Eubacteriales</taxon>
        <taxon>Clostridiaceae</taxon>
        <taxon>Clostridium</taxon>
    </lineage>
</organism>
<keyword evidence="1" id="KW-0472">Membrane</keyword>
<keyword evidence="1" id="KW-1133">Transmembrane helix</keyword>
<protein>
    <submittedName>
        <fullName evidence="2">Uncharacterized protein</fullName>
    </submittedName>
</protein>
<dbReference type="InterPro" id="IPR043739">
    <property type="entry name" value="DUF5684"/>
</dbReference>
<name>A0A140GRT8_CLOPF</name>
<dbReference type="RefSeq" id="WP_061429833.1">
    <property type="nucleotide sequence ID" value="NZ_CATNZX010000014.1"/>
</dbReference>